<reference evidence="3 6" key="1">
    <citation type="journal article" date="2011" name="Nature">
        <title>The Medicago genome provides insight into the evolution of rhizobial symbioses.</title>
        <authorList>
            <person name="Young N.D."/>
            <person name="Debelle F."/>
            <person name="Oldroyd G.E."/>
            <person name="Geurts R."/>
            <person name="Cannon S.B."/>
            <person name="Udvardi M.K."/>
            <person name="Benedito V.A."/>
            <person name="Mayer K.F."/>
            <person name="Gouzy J."/>
            <person name="Schoof H."/>
            <person name="Van de Peer Y."/>
            <person name="Proost S."/>
            <person name="Cook D.R."/>
            <person name="Meyers B.C."/>
            <person name="Spannagl M."/>
            <person name="Cheung F."/>
            <person name="De Mita S."/>
            <person name="Krishnakumar V."/>
            <person name="Gundlach H."/>
            <person name="Zhou S."/>
            <person name="Mudge J."/>
            <person name="Bharti A.K."/>
            <person name="Murray J.D."/>
            <person name="Naoumkina M.A."/>
            <person name="Rosen B."/>
            <person name="Silverstein K.A."/>
            <person name="Tang H."/>
            <person name="Rombauts S."/>
            <person name="Zhao P.X."/>
            <person name="Zhou P."/>
            <person name="Barbe V."/>
            <person name="Bardou P."/>
            <person name="Bechner M."/>
            <person name="Bellec A."/>
            <person name="Berger A."/>
            <person name="Berges H."/>
            <person name="Bidwell S."/>
            <person name="Bisseling T."/>
            <person name="Choisne N."/>
            <person name="Couloux A."/>
            <person name="Denny R."/>
            <person name="Deshpande S."/>
            <person name="Dai X."/>
            <person name="Doyle J.J."/>
            <person name="Dudez A.M."/>
            <person name="Farmer A.D."/>
            <person name="Fouteau S."/>
            <person name="Franken C."/>
            <person name="Gibelin C."/>
            <person name="Gish J."/>
            <person name="Goldstein S."/>
            <person name="Gonzalez A.J."/>
            <person name="Green P.J."/>
            <person name="Hallab A."/>
            <person name="Hartog M."/>
            <person name="Hua A."/>
            <person name="Humphray S.J."/>
            <person name="Jeong D.H."/>
            <person name="Jing Y."/>
            <person name="Jocker A."/>
            <person name="Kenton S.M."/>
            <person name="Kim D.J."/>
            <person name="Klee K."/>
            <person name="Lai H."/>
            <person name="Lang C."/>
            <person name="Lin S."/>
            <person name="Macmil S.L."/>
            <person name="Magdelenat G."/>
            <person name="Matthews L."/>
            <person name="McCorrison J."/>
            <person name="Monaghan E.L."/>
            <person name="Mun J.H."/>
            <person name="Najar F.Z."/>
            <person name="Nicholson C."/>
            <person name="Noirot C."/>
            <person name="O'Bleness M."/>
            <person name="Paule C.R."/>
            <person name="Poulain J."/>
            <person name="Prion F."/>
            <person name="Qin B."/>
            <person name="Qu C."/>
            <person name="Retzel E.F."/>
            <person name="Riddle C."/>
            <person name="Sallet E."/>
            <person name="Samain S."/>
            <person name="Samson N."/>
            <person name="Sanders I."/>
            <person name="Saurat O."/>
            <person name="Scarpelli C."/>
            <person name="Schiex T."/>
            <person name="Segurens B."/>
            <person name="Severin A.J."/>
            <person name="Sherrier D.J."/>
            <person name="Shi R."/>
            <person name="Sims S."/>
            <person name="Singer S.R."/>
            <person name="Sinharoy S."/>
            <person name="Sterck L."/>
            <person name="Viollet A."/>
            <person name="Wang B.B."/>
            <person name="Wang K."/>
            <person name="Wang M."/>
            <person name="Wang X."/>
            <person name="Warfsmann J."/>
            <person name="Weissenbach J."/>
            <person name="White D.D."/>
            <person name="White J.D."/>
            <person name="Wiley G.B."/>
            <person name="Wincker P."/>
            <person name="Xing Y."/>
            <person name="Yang L."/>
            <person name="Yao Z."/>
            <person name="Ying F."/>
            <person name="Zhai J."/>
            <person name="Zhou L."/>
            <person name="Zuber A."/>
            <person name="Denarie J."/>
            <person name="Dixon R.A."/>
            <person name="May G.D."/>
            <person name="Schwartz D.C."/>
            <person name="Rogers J."/>
            <person name="Quetier F."/>
            <person name="Town C.D."/>
            <person name="Roe B.A."/>
        </authorList>
    </citation>
    <scope>NUCLEOTIDE SEQUENCE [LARGE SCALE GENOMIC DNA]</scope>
    <source>
        <strain evidence="3">A17</strain>
        <strain evidence="5 6">cv. Jemalong A17</strain>
    </source>
</reference>
<dbReference type="InterPro" id="IPR000313">
    <property type="entry name" value="PWWP_dom"/>
</dbReference>
<feature type="region of interest" description="Disordered" evidence="1">
    <location>
        <begin position="190"/>
        <end position="243"/>
    </location>
</feature>
<sequence>MGVVDTESMEPFGVEASLAENVMVEGSEQEKNELKEVVKSSVFETEVSVLKENDSQVVNDSGVNNGVSSEMNNDSAVEVVKISVFETEVSILKENDSQAVADSEVNNGVSLLKTGENDGSVVVCEKINCEGKVKEGDENIQTVEIPIVEISENIDIEVNGKENEEGKKDEKIATVEVPIVETSENIDVEMNEKDSEEGEKGENCDGKIESTEVPKVEASESVDVEMTEKEGAEGKKDENCDGKTETIEDPIVEASESMDVEVDDLIDERCDFSVGDFVWGKIKSHPWWPGRVYDLSNASELALKLKQNNRLLVAYFDGTFAWCHSSQLKPFKDNFDDMVRQGSSKAFTYAVQEAVNEVGRVLVTKMSRSFVVAEETKSEFAPMLAKNSGIKEGVFVPDSGIESISAVTLEPAELLSQVKQIAEVIDIASILELEILKARLSAFYFSKGGYKLPCYEPPKLVLGLEDKDDVNNAVEAPSQGPFEEDYSTLPLTPKSGSGSRPNRRRKQKSIADIMGEDKDVDAKDKEWDASDDEVLVAIKSRGRKKKKDNGDAGTSEPVQKTKELLGGTDTETVRGGKESCEDKENSDGGKSQQSDEEKEAFGNDNNSDGSRGENDEGKPKEPNEKGFLSRERKKSKYLSPPFTTSIRDFVKGRGSGPLSPRVSKYNSEAFQEFEFSVSLNHQTPDDEKETLDPEKVKVPSVEILSKIRDAAVSPQISRKGTSSDRLVDFVSVMRSSLYREGSLHKEYNEAEPGTGRKRKKPESELDQSDNISPSEDSGPAKKSKERTTSLSKVKKRARETKTSGKKGTDEKSSAAERSKKSKPSQDKKKEKLLTPATPSLSQGTETSKLIVIKHKLQGLVSMLESSDDKSPDFKTKVESEVKGLLEDVNNMVESTSS</sequence>
<reference evidence="4" key="4">
    <citation type="journal article" date="2018" name="Nat. Plants">
        <title>Whole-genome landscape of Medicago truncatula symbiotic genes.</title>
        <authorList>
            <person name="Pecrix Y."/>
            <person name="Gamas P."/>
            <person name="Carrere S."/>
        </authorList>
    </citation>
    <scope>NUCLEOTIDE SEQUENCE</scope>
    <source>
        <tissue evidence="4">Leaves</tissue>
    </source>
</reference>
<dbReference type="Proteomes" id="UP000265566">
    <property type="component" value="Chromosome 6"/>
</dbReference>
<dbReference type="PANTHER" id="PTHR42851:SF12">
    <property type="entry name" value="PWWP DOMAIN PROTEIN"/>
    <property type="match status" value="1"/>
</dbReference>
<dbReference type="EC" id="2.7.11.1" evidence="4"/>
<dbReference type="EMBL" id="CM001222">
    <property type="protein sequence ID" value="AES74429.2"/>
    <property type="molecule type" value="Genomic_DNA"/>
</dbReference>
<dbReference type="PROSITE" id="PS50812">
    <property type="entry name" value="PWWP"/>
    <property type="match status" value="1"/>
</dbReference>
<keyword evidence="4" id="KW-0808">Transferase</keyword>
<dbReference type="Gramene" id="rna33980">
    <property type="protein sequence ID" value="RHN49771.1"/>
    <property type="gene ID" value="gene33980"/>
</dbReference>
<feature type="compositionally biased region" description="Polar residues" evidence="1">
    <location>
        <begin position="836"/>
        <end position="846"/>
    </location>
</feature>
<dbReference type="eggNOG" id="ENOG502QU7H">
    <property type="taxonomic scope" value="Eukaryota"/>
</dbReference>
<feature type="compositionally biased region" description="Basic and acidic residues" evidence="1">
    <location>
        <begin position="190"/>
        <end position="218"/>
    </location>
</feature>
<dbReference type="ExpressionAtlas" id="G7KHL7">
    <property type="expression patterns" value="differential"/>
</dbReference>
<dbReference type="GO" id="GO:0004674">
    <property type="term" value="F:protein serine/threonine kinase activity"/>
    <property type="evidence" value="ECO:0007669"/>
    <property type="project" value="UniProtKB-KW"/>
</dbReference>
<dbReference type="InterPro" id="IPR053063">
    <property type="entry name" value="PWWP_domain_containing_PDP"/>
</dbReference>
<feature type="region of interest" description="Disordered" evidence="1">
    <location>
        <begin position="471"/>
        <end position="525"/>
    </location>
</feature>
<evidence type="ECO:0000313" key="5">
    <source>
        <dbReference type="EnsemblPlants" id="AES74429"/>
    </source>
</evidence>
<evidence type="ECO:0000313" key="4">
    <source>
        <dbReference type="EMBL" id="RHN49771.1"/>
    </source>
</evidence>
<dbReference type="Pfam" id="PF00855">
    <property type="entry name" value="PWWP"/>
    <property type="match status" value="1"/>
</dbReference>
<feature type="region of interest" description="Disordered" evidence="1">
    <location>
        <begin position="677"/>
        <end position="696"/>
    </location>
</feature>
<dbReference type="Gene3D" id="2.30.30.140">
    <property type="match status" value="1"/>
</dbReference>
<evidence type="ECO:0000313" key="3">
    <source>
        <dbReference type="EMBL" id="AES74429.2"/>
    </source>
</evidence>
<dbReference type="Proteomes" id="UP000002051">
    <property type="component" value="Chromosome 6"/>
</dbReference>
<protein>
    <submittedName>
        <fullName evidence="3">PWWP domain protein</fullName>
    </submittedName>
    <submittedName>
        <fullName evidence="4">Putative non-specific serine/threonine protein kinase</fullName>
        <ecNumber evidence="4">2.7.11.1</ecNumber>
    </submittedName>
</protein>
<accession>A0A0C3VST1</accession>
<dbReference type="SMART" id="SM00293">
    <property type="entry name" value="PWWP"/>
    <property type="match status" value="1"/>
</dbReference>
<keyword evidence="4" id="KW-0418">Kinase</keyword>
<feature type="region of interest" description="Disordered" evidence="1">
    <location>
        <begin position="738"/>
        <end position="846"/>
    </location>
</feature>
<dbReference type="PaxDb" id="3880-AES74429"/>
<feature type="compositionally biased region" description="Basic and acidic residues" evidence="1">
    <location>
        <begin position="799"/>
        <end position="832"/>
    </location>
</feature>
<feature type="compositionally biased region" description="Basic and acidic residues" evidence="1">
    <location>
        <begin position="226"/>
        <end position="243"/>
    </location>
</feature>
<feature type="compositionally biased region" description="Basic and acidic residues" evidence="1">
    <location>
        <begin position="571"/>
        <end position="601"/>
    </location>
</feature>
<keyword evidence="6" id="KW-1185">Reference proteome</keyword>
<feature type="domain" description="PWWP" evidence="2">
    <location>
        <begin position="274"/>
        <end position="334"/>
    </location>
</feature>
<dbReference type="EMBL" id="PSQE01000006">
    <property type="protein sequence ID" value="RHN49771.1"/>
    <property type="molecule type" value="Genomic_DNA"/>
</dbReference>
<feature type="compositionally biased region" description="Basic and acidic residues" evidence="1">
    <location>
        <begin position="515"/>
        <end position="525"/>
    </location>
</feature>
<evidence type="ECO:0000313" key="6">
    <source>
        <dbReference type="Proteomes" id="UP000002051"/>
    </source>
</evidence>
<evidence type="ECO:0000259" key="2">
    <source>
        <dbReference type="PROSITE" id="PS50812"/>
    </source>
</evidence>
<feature type="compositionally biased region" description="Basic and acidic residues" evidence="1">
    <location>
        <begin position="610"/>
        <end position="630"/>
    </location>
</feature>
<dbReference type="KEGG" id="mtr:11425319"/>
<accession>G7KHL7</accession>
<dbReference type="EnsemblPlants" id="AES74429">
    <property type="protein sequence ID" value="AES74429"/>
    <property type="gene ID" value="MTR_6g005840"/>
</dbReference>
<reference evidence="5" key="3">
    <citation type="submission" date="2015-04" db="UniProtKB">
        <authorList>
            <consortium name="EnsemblPlants"/>
        </authorList>
    </citation>
    <scope>IDENTIFICATION</scope>
    <source>
        <strain evidence="5">cv. Jemalong A17</strain>
    </source>
</reference>
<gene>
    <name evidence="5" type="primary">11425319</name>
    <name evidence="3" type="ordered locus">MTR_6g005840</name>
    <name evidence="4" type="ORF">MtrunA17_Chr6g0450151</name>
</gene>
<reference evidence="3 6" key="2">
    <citation type="journal article" date="2014" name="BMC Genomics">
        <title>An improved genome release (version Mt4.0) for the model legume Medicago truncatula.</title>
        <authorList>
            <person name="Tang H."/>
            <person name="Krishnakumar V."/>
            <person name="Bidwell S."/>
            <person name="Rosen B."/>
            <person name="Chan A."/>
            <person name="Zhou S."/>
            <person name="Gentzbittel L."/>
            <person name="Childs K.L."/>
            <person name="Yandell M."/>
            <person name="Gundlach H."/>
            <person name="Mayer K.F."/>
            <person name="Schwartz D.C."/>
            <person name="Town C.D."/>
        </authorList>
    </citation>
    <scope>GENOME REANNOTATION</scope>
    <source>
        <strain evidence="5 6">cv. Jemalong A17</strain>
    </source>
</reference>
<dbReference type="AlphaFoldDB" id="G7KHL7"/>
<dbReference type="CDD" id="cd05162">
    <property type="entry name" value="PWWP"/>
    <property type="match status" value="1"/>
</dbReference>
<evidence type="ECO:0000256" key="1">
    <source>
        <dbReference type="SAM" id="MobiDB-lite"/>
    </source>
</evidence>
<proteinExistence type="predicted"/>
<dbReference type="SUPFAM" id="SSF63748">
    <property type="entry name" value="Tudor/PWWP/MBT"/>
    <property type="match status" value="1"/>
</dbReference>
<name>G7KHL7_MEDTR</name>
<keyword evidence="4" id="KW-0723">Serine/threonine-protein kinase</keyword>
<dbReference type="OrthoDB" id="62853at2759"/>
<organism evidence="3 6">
    <name type="scientific">Medicago truncatula</name>
    <name type="common">Barrel medic</name>
    <name type="synonym">Medicago tribuloides</name>
    <dbReference type="NCBI Taxonomy" id="3880"/>
    <lineage>
        <taxon>Eukaryota</taxon>
        <taxon>Viridiplantae</taxon>
        <taxon>Streptophyta</taxon>
        <taxon>Embryophyta</taxon>
        <taxon>Tracheophyta</taxon>
        <taxon>Spermatophyta</taxon>
        <taxon>Magnoliopsida</taxon>
        <taxon>eudicotyledons</taxon>
        <taxon>Gunneridae</taxon>
        <taxon>Pentapetalae</taxon>
        <taxon>rosids</taxon>
        <taxon>fabids</taxon>
        <taxon>Fabales</taxon>
        <taxon>Fabaceae</taxon>
        <taxon>Papilionoideae</taxon>
        <taxon>50 kb inversion clade</taxon>
        <taxon>NPAAA clade</taxon>
        <taxon>Hologalegina</taxon>
        <taxon>IRL clade</taxon>
        <taxon>Trifolieae</taxon>
        <taxon>Medicago</taxon>
    </lineage>
</organism>
<dbReference type="PANTHER" id="PTHR42851">
    <property type="entry name" value="ALDOLASE-RELATED"/>
    <property type="match status" value="1"/>
</dbReference>
<feature type="region of interest" description="Disordered" evidence="1">
    <location>
        <begin position="541"/>
        <end position="662"/>
    </location>
</feature>